<keyword evidence="7" id="KW-1185">Reference proteome</keyword>
<evidence type="ECO:0000313" key="7">
    <source>
        <dbReference type="Proteomes" id="UP001204151"/>
    </source>
</evidence>
<dbReference type="Proteomes" id="UP001204151">
    <property type="component" value="Unassembled WGS sequence"/>
</dbReference>
<evidence type="ECO:0000256" key="5">
    <source>
        <dbReference type="SAM" id="Phobius"/>
    </source>
</evidence>
<sequence>MDDDGIEVDSLAVGLTRPAMKWGVPYPALMINLIVSVEALVWTKSLLWMLICVPIHAICYLVCLKDPRAFELFLLWLQTKANCLVATRGYWSASSYSPLALRRRITLLQRWRMQRRLKLENSHADS</sequence>
<dbReference type="InterPro" id="IPR007792">
    <property type="entry name" value="T4SS_VirB3/TrbD/AvhB"/>
</dbReference>
<name>A0ABT1ZZT7_9BURK</name>
<evidence type="ECO:0000313" key="6">
    <source>
        <dbReference type="EMBL" id="MCS0585428.1"/>
    </source>
</evidence>
<gene>
    <name evidence="6" type="ORF">NX784_27990</name>
</gene>
<reference evidence="6 7" key="1">
    <citation type="submission" date="2022-08" db="EMBL/GenBank/DDBJ databases">
        <title>Reclassification of Massilia species as members of the genera Telluria, Duganella, Pseudoduganella, Mokoshia gen. nov. and Zemynaea gen. nov. using orthogonal and non-orthogonal genome-based approaches.</title>
        <authorList>
            <person name="Bowman J.P."/>
        </authorList>
    </citation>
    <scope>NUCLEOTIDE SEQUENCE [LARGE SCALE GENOMIC DNA]</scope>
    <source>
        <strain evidence="6 7">JCM 31316</strain>
    </source>
</reference>
<evidence type="ECO:0000256" key="3">
    <source>
        <dbReference type="ARBA" id="ARBA00022989"/>
    </source>
</evidence>
<feature type="transmembrane region" description="Helical" evidence="5">
    <location>
        <begin position="46"/>
        <end position="64"/>
    </location>
</feature>
<organism evidence="6 7">
    <name type="scientific">Massilia pinisoli</name>
    <dbReference type="NCBI Taxonomy" id="1772194"/>
    <lineage>
        <taxon>Bacteria</taxon>
        <taxon>Pseudomonadati</taxon>
        <taxon>Pseudomonadota</taxon>
        <taxon>Betaproteobacteria</taxon>
        <taxon>Burkholderiales</taxon>
        <taxon>Oxalobacteraceae</taxon>
        <taxon>Telluria group</taxon>
        <taxon>Massilia</taxon>
    </lineage>
</organism>
<dbReference type="RefSeq" id="WP_258819952.1">
    <property type="nucleotide sequence ID" value="NZ_JANUGW010000035.1"/>
</dbReference>
<accession>A0ABT1ZZT7</accession>
<keyword evidence="3 5" id="KW-1133">Transmembrane helix</keyword>
<comment type="subcellular location">
    <subcellularLocation>
        <location evidence="1">Membrane</location>
    </subcellularLocation>
</comment>
<keyword evidence="4 5" id="KW-0472">Membrane</keyword>
<dbReference type="Pfam" id="PF05101">
    <property type="entry name" value="VirB3"/>
    <property type="match status" value="1"/>
</dbReference>
<evidence type="ECO:0000256" key="1">
    <source>
        <dbReference type="ARBA" id="ARBA00004370"/>
    </source>
</evidence>
<evidence type="ECO:0000256" key="4">
    <source>
        <dbReference type="ARBA" id="ARBA00023136"/>
    </source>
</evidence>
<protein>
    <submittedName>
        <fullName evidence="6">Type IV secretion system protein VirB3</fullName>
    </submittedName>
</protein>
<proteinExistence type="predicted"/>
<evidence type="ECO:0000256" key="2">
    <source>
        <dbReference type="ARBA" id="ARBA00022692"/>
    </source>
</evidence>
<dbReference type="EMBL" id="JANUGW010000035">
    <property type="protein sequence ID" value="MCS0585428.1"/>
    <property type="molecule type" value="Genomic_DNA"/>
</dbReference>
<keyword evidence="2 5" id="KW-0812">Transmembrane</keyword>
<comment type="caution">
    <text evidence="6">The sequence shown here is derived from an EMBL/GenBank/DDBJ whole genome shotgun (WGS) entry which is preliminary data.</text>
</comment>